<reference evidence="2" key="1">
    <citation type="journal article" date="2014" name="Front. Microbiol.">
        <title>High frequency of phylogenetically diverse reductive dehalogenase-homologous genes in deep subseafloor sedimentary metagenomes.</title>
        <authorList>
            <person name="Kawai M."/>
            <person name="Futagami T."/>
            <person name="Toyoda A."/>
            <person name="Takaki Y."/>
            <person name="Nishi S."/>
            <person name="Hori S."/>
            <person name="Arai W."/>
            <person name="Tsubouchi T."/>
            <person name="Morono Y."/>
            <person name="Uchiyama I."/>
            <person name="Ito T."/>
            <person name="Fujiyama A."/>
            <person name="Inagaki F."/>
            <person name="Takami H."/>
        </authorList>
    </citation>
    <scope>NUCLEOTIDE SEQUENCE</scope>
    <source>
        <strain evidence="2">Expedition CK06-06</strain>
    </source>
</reference>
<dbReference type="GO" id="GO:0015668">
    <property type="term" value="F:type III site-specific deoxyribonuclease activity"/>
    <property type="evidence" value="ECO:0007669"/>
    <property type="project" value="InterPro"/>
</dbReference>
<proteinExistence type="predicted"/>
<dbReference type="EMBL" id="BARW01001886">
    <property type="protein sequence ID" value="GAI65055.1"/>
    <property type="molecule type" value="Genomic_DNA"/>
</dbReference>
<comment type="caution">
    <text evidence="2">The sequence shown here is derived from an EMBL/GenBank/DDBJ whole genome shotgun (WGS) entry which is preliminary data.</text>
</comment>
<gene>
    <name evidence="2" type="ORF">S12H4_05637</name>
</gene>
<protein>
    <recommendedName>
        <fullName evidence="1">Type III restriction enzyme C-terminal endonuclease domain-containing protein</fullName>
    </recommendedName>
</protein>
<evidence type="ECO:0000259" key="1">
    <source>
        <dbReference type="Pfam" id="PF19778"/>
    </source>
</evidence>
<dbReference type="AlphaFoldDB" id="X1RPG6"/>
<dbReference type="InterPro" id="IPR045572">
    <property type="entry name" value="RE_endonuc_C"/>
</dbReference>
<organism evidence="2">
    <name type="scientific">marine sediment metagenome</name>
    <dbReference type="NCBI Taxonomy" id="412755"/>
    <lineage>
        <taxon>unclassified sequences</taxon>
        <taxon>metagenomes</taxon>
        <taxon>ecological metagenomes</taxon>
    </lineage>
</organism>
<feature type="domain" description="Type III restriction enzyme C-terminal endonuclease" evidence="1">
    <location>
        <begin position="49"/>
        <end position="134"/>
    </location>
</feature>
<dbReference type="Pfam" id="PF19778">
    <property type="entry name" value="RE_endonuc"/>
    <property type="match status" value="1"/>
</dbReference>
<name>X1RPG6_9ZZZZ</name>
<evidence type="ECO:0000313" key="2">
    <source>
        <dbReference type="EMBL" id="GAI65055.1"/>
    </source>
</evidence>
<dbReference type="Gene3D" id="3.40.91.30">
    <property type="match status" value="1"/>
</dbReference>
<sequence>MTRTILECFKAAINALTVQDKGTTEIRDTIKLSKTRPFIVNDQDYIVPEKSIFNKIVGDSHLELEVAAFLDKCEDIISFVKNSLSTHFKIEYQTKDGGISNYYPDFIVKETESDIWIIETKGREDLDDPRKWERLCQWCIDASNKNPSLHFRPLFIRQEKWDQYQPKTFKDLCAGFAVPEI</sequence>
<accession>X1RPG6</accession>